<dbReference type="Pfam" id="PF03054">
    <property type="entry name" value="tRNA_Me_trans"/>
    <property type="match status" value="1"/>
</dbReference>
<dbReference type="Pfam" id="PF20259">
    <property type="entry name" value="tRNA_Me_trans_M"/>
    <property type="match status" value="1"/>
</dbReference>
<keyword evidence="8" id="KW-0067">ATP-binding</keyword>
<sequence length="321" mass="35770">MSGGVDSSVAAALLKSQGYRVFGLMLRMWTAEEGENRCCSLSSINDAREVADILGITPNPCIYCNRNIRFGHLLKEAISLGADYLATGHYVRLNRREDGFYQLRRGIDTHKDQSYMLYRLNQQQLAQALFPVGEYTKDDIRQKARKFGLPVSSKHDSQDLCFLGDNTQKEFLSKYVPETQKPGGIKLKTGEIIGRHDGLAYYTIGQRKGINLSWHEPLYVTDKDTATNMLTVGPVQDTFAGEITGRLTCYTLAHEPPPSAVEVQIRYKDKIIPAQLTPADNYGIKLTFGEAVRDATPGQSAVFYHGDTLLGGAIIDRVIRN</sequence>
<keyword evidence="5" id="KW-0808">Transferase</keyword>
<protein>
    <recommendedName>
        <fullName evidence="3">tRNA-5-taurinomethyluridine 2-sulfurtransferase</fullName>
        <ecNumber evidence="3">2.8.1.14</ecNumber>
    </recommendedName>
</protein>
<dbReference type="PANTHER" id="PTHR11933">
    <property type="entry name" value="TRNA 5-METHYLAMINOMETHYL-2-THIOURIDYLATE -METHYLTRANSFERASE"/>
    <property type="match status" value="1"/>
</dbReference>
<dbReference type="NCBIfam" id="TIGR00420">
    <property type="entry name" value="trmU"/>
    <property type="match status" value="1"/>
</dbReference>
<keyword evidence="9" id="KW-0694">RNA-binding</keyword>
<keyword evidence="7" id="KW-0547">Nucleotide-binding</keyword>
<gene>
    <name evidence="14" type="ORF">CHS0354_013139</name>
</gene>
<name>A0AAE0S6R4_9BIVA</name>
<dbReference type="GO" id="GO:0000049">
    <property type="term" value="F:tRNA binding"/>
    <property type="evidence" value="ECO:0007669"/>
    <property type="project" value="UniProtKB-KW"/>
</dbReference>
<evidence type="ECO:0000256" key="4">
    <source>
        <dbReference type="ARBA" id="ARBA00022555"/>
    </source>
</evidence>
<keyword evidence="4" id="KW-0820">tRNA-binding</keyword>
<evidence type="ECO:0000256" key="8">
    <source>
        <dbReference type="ARBA" id="ARBA00022840"/>
    </source>
</evidence>
<keyword evidence="10" id="KW-1015">Disulfide bond</keyword>
<dbReference type="Gene3D" id="3.40.50.620">
    <property type="entry name" value="HUPs"/>
    <property type="match status" value="2"/>
</dbReference>
<dbReference type="InterPro" id="IPR014729">
    <property type="entry name" value="Rossmann-like_a/b/a_fold"/>
</dbReference>
<dbReference type="InterPro" id="IPR046884">
    <property type="entry name" value="MnmA-like_central"/>
</dbReference>
<comment type="catalytic activity">
    <reaction evidence="11">
        <text>5-taurinomethyluridine(34) in tRNA + S-sulfanyl-L-cysteinyl-[protein] + AH2 + ATP = 5-taurinomethyl-2-thiouridine(34) in tRNA + L-cysteinyl-[protein] + A + AMP + diphosphate + H(+)</text>
        <dbReference type="Rhea" id="RHEA:47040"/>
        <dbReference type="Rhea" id="RHEA-COMP:10131"/>
        <dbReference type="Rhea" id="RHEA-COMP:11726"/>
        <dbReference type="Rhea" id="RHEA-COMP:11732"/>
        <dbReference type="Rhea" id="RHEA-COMP:11733"/>
        <dbReference type="ChEBI" id="CHEBI:13193"/>
        <dbReference type="ChEBI" id="CHEBI:15378"/>
        <dbReference type="ChEBI" id="CHEBI:17499"/>
        <dbReference type="ChEBI" id="CHEBI:29950"/>
        <dbReference type="ChEBI" id="CHEBI:30616"/>
        <dbReference type="ChEBI" id="CHEBI:33019"/>
        <dbReference type="ChEBI" id="CHEBI:61963"/>
        <dbReference type="ChEBI" id="CHEBI:87171"/>
        <dbReference type="ChEBI" id="CHEBI:87172"/>
        <dbReference type="ChEBI" id="CHEBI:456215"/>
        <dbReference type="EC" id="2.8.1.14"/>
    </reaction>
</comment>
<keyword evidence="15" id="KW-1185">Reference proteome</keyword>
<evidence type="ECO:0000259" key="13">
    <source>
        <dbReference type="Pfam" id="PF20259"/>
    </source>
</evidence>
<proteinExistence type="inferred from homology"/>
<reference evidence="14" key="3">
    <citation type="submission" date="2023-05" db="EMBL/GenBank/DDBJ databases">
        <authorList>
            <person name="Smith C.H."/>
        </authorList>
    </citation>
    <scope>NUCLEOTIDE SEQUENCE</scope>
    <source>
        <strain evidence="14">CHS0354</strain>
        <tissue evidence="14">Mantle</tissue>
    </source>
</reference>
<organism evidence="14 15">
    <name type="scientific">Potamilus streckersoni</name>
    <dbReference type="NCBI Taxonomy" id="2493646"/>
    <lineage>
        <taxon>Eukaryota</taxon>
        <taxon>Metazoa</taxon>
        <taxon>Spiralia</taxon>
        <taxon>Lophotrochozoa</taxon>
        <taxon>Mollusca</taxon>
        <taxon>Bivalvia</taxon>
        <taxon>Autobranchia</taxon>
        <taxon>Heteroconchia</taxon>
        <taxon>Palaeoheterodonta</taxon>
        <taxon>Unionida</taxon>
        <taxon>Unionoidea</taxon>
        <taxon>Unionidae</taxon>
        <taxon>Ambleminae</taxon>
        <taxon>Lampsilini</taxon>
        <taxon>Potamilus</taxon>
    </lineage>
</organism>
<dbReference type="PANTHER" id="PTHR11933:SF5">
    <property type="entry name" value="MITOCHONDRIAL TRNA-SPECIFIC 2-THIOURIDYLASE 1"/>
    <property type="match status" value="1"/>
</dbReference>
<evidence type="ECO:0000259" key="12">
    <source>
        <dbReference type="Pfam" id="PF20258"/>
    </source>
</evidence>
<dbReference type="GO" id="GO:0002143">
    <property type="term" value="P:tRNA wobble position uridine thiolation"/>
    <property type="evidence" value="ECO:0007669"/>
    <property type="project" value="TreeGrafter"/>
</dbReference>
<evidence type="ECO:0000256" key="7">
    <source>
        <dbReference type="ARBA" id="ARBA00022741"/>
    </source>
</evidence>
<dbReference type="Gene3D" id="2.40.30.10">
    <property type="entry name" value="Translation factors"/>
    <property type="match status" value="1"/>
</dbReference>
<dbReference type="NCBIfam" id="NF001138">
    <property type="entry name" value="PRK00143.1"/>
    <property type="match status" value="1"/>
</dbReference>
<dbReference type="CDD" id="cd01998">
    <property type="entry name" value="MnmA_TRMU-like"/>
    <property type="match status" value="1"/>
</dbReference>
<evidence type="ECO:0000256" key="5">
    <source>
        <dbReference type="ARBA" id="ARBA00022679"/>
    </source>
</evidence>
<evidence type="ECO:0000313" key="15">
    <source>
        <dbReference type="Proteomes" id="UP001195483"/>
    </source>
</evidence>
<dbReference type="AlphaFoldDB" id="A0AAE0S6R4"/>
<dbReference type="FunFam" id="2.30.30.280:FF:000001">
    <property type="entry name" value="tRNA-specific 2-thiouridylase MnmA"/>
    <property type="match status" value="1"/>
</dbReference>
<accession>A0AAE0S6R4</accession>
<dbReference type="InterPro" id="IPR004506">
    <property type="entry name" value="MnmA-like"/>
</dbReference>
<dbReference type="EC" id="2.8.1.14" evidence="3"/>
<evidence type="ECO:0000256" key="1">
    <source>
        <dbReference type="ARBA" id="ARBA00003986"/>
    </source>
</evidence>
<keyword evidence="6" id="KW-0819">tRNA processing</keyword>
<evidence type="ECO:0000256" key="10">
    <source>
        <dbReference type="ARBA" id="ARBA00023157"/>
    </source>
</evidence>
<dbReference type="Proteomes" id="UP001195483">
    <property type="component" value="Unassembled WGS sequence"/>
</dbReference>
<evidence type="ECO:0000256" key="9">
    <source>
        <dbReference type="ARBA" id="ARBA00022884"/>
    </source>
</evidence>
<comment type="function">
    <text evidence="1">Catalyzes the 2-thiolation of uridine at the wobble position (U34) of mitochondrial tRNA(Lys), tRNA(Glu) and tRNA(Gln). Required for the formation of 5-taurinomethyl-2-thiouridine (tm5s2U) of mitochondrial tRNA(Lys), tRNA(Glu), and tRNA(Gln) at the wobble position. ATP is required to activate the C2 atom of the wobble base.</text>
</comment>
<feature type="domain" description="tRNA-specific 2-thiouridylase MnmA-like C-terminal" evidence="12">
    <location>
        <begin position="257"/>
        <end position="315"/>
    </location>
</feature>
<dbReference type="InterPro" id="IPR023382">
    <property type="entry name" value="MnmA-like_central_sf"/>
</dbReference>
<dbReference type="InterPro" id="IPR046885">
    <property type="entry name" value="MnmA-like_C"/>
</dbReference>
<evidence type="ECO:0000256" key="2">
    <source>
        <dbReference type="ARBA" id="ARBA00006191"/>
    </source>
</evidence>
<dbReference type="Gene3D" id="2.30.30.280">
    <property type="entry name" value="Adenine nucleotide alpha hydrolases-like domains"/>
    <property type="match status" value="1"/>
</dbReference>
<dbReference type="GO" id="GO:0061708">
    <property type="term" value="F:tRNA-5-taurinomethyluridine 2-sulfurtransferase"/>
    <property type="evidence" value="ECO:0007669"/>
    <property type="project" value="UniProtKB-EC"/>
</dbReference>
<dbReference type="GO" id="GO:0005524">
    <property type="term" value="F:ATP binding"/>
    <property type="evidence" value="ECO:0007669"/>
    <property type="project" value="UniProtKB-KW"/>
</dbReference>
<comment type="caution">
    <text evidence="14">The sequence shown here is derived from an EMBL/GenBank/DDBJ whole genome shotgun (WGS) entry which is preliminary data.</text>
</comment>
<evidence type="ECO:0000256" key="11">
    <source>
        <dbReference type="ARBA" id="ARBA00049564"/>
    </source>
</evidence>
<dbReference type="EMBL" id="JAEAOA010000799">
    <property type="protein sequence ID" value="KAK3586189.1"/>
    <property type="molecule type" value="Genomic_DNA"/>
</dbReference>
<feature type="domain" description="tRNA-specific 2-thiouridylase MnmA-like central" evidence="13">
    <location>
        <begin position="169"/>
        <end position="233"/>
    </location>
</feature>
<reference evidence="14" key="2">
    <citation type="journal article" date="2021" name="Genome Biol. Evol.">
        <title>Developing a high-quality reference genome for a parasitic bivalve with doubly uniparental inheritance (Bivalvia: Unionida).</title>
        <authorList>
            <person name="Smith C.H."/>
        </authorList>
    </citation>
    <scope>NUCLEOTIDE SEQUENCE</scope>
    <source>
        <strain evidence="14">CHS0354</strain>
        <tissue evidence="14">Mantle</tissue>
    </source>
</reference>
<evidence type="ECO:0000256" key="6">
    <source>
        <dbReference type="ARBA" id="ARBA00022694"/>
    </source>
</evidence>
<dbReference type="Pfam" id="PF20258">
    <property type="entry name" value="tRNA_Me_trans_C"/>
    <property type="match status" value="1"/>
</dbReference>
<comment type="similarity">
    <text evidence="2">Belongs to the MnmA/TRMU family.</text>
</comment>
<dbReference type="SUPFAM" id="SSF52402">
    <property type="entry name" value="Adenine nucleotide alpha hydrolases-like"/>
    <property type="match status" value="1"/>
</dbReference>
<evidence type="ECO:0000256" key="3">
    <source>
        <dbReference type="ARBA" id="ARBA00011953"/>
    </source>
</evidence>
<reference evidence="14" key="1">
    <citation type="journal article" date="2021" name="Genome Biol. Evol.">
        <title>A High-Quality Reference Genome for a Parasitic Bivalve with Doubly Uniparental Inheritance (Bivalvia: Unionida).</title>
        <authorList>
            <person name="Smith C.H."/>
        </authorList>
    </citation>
    <scope>NUCLEOTIDE SEQUENCE</scope>
    <source>
        <strain evidence="14">CHS0354</strain>
    </source>
</reference>
<evidence type="ECO:0000313" key="14">
    <source>
        <dbReference type="EMBL" id="KAK3586189.1"/>
    </source>
</evidence>